<comment type="catalytic activity">
    <reaction evidence="11 12">
        <text>phosphoenolpyruvate + UDP-N-acetyl-alpha-D-glucosamine = UDP-N-acetyl-3-O-(1-carboxyvinyl)-alpha-D-glucosamine + phosphate</text>
        <dbReference type="Rhea" id="RHEA:18681"/>
        <dbReference type="ChEBI" id="CHEBI:43474"/>
        <dbReference type="ChEBI" id="CHEBI:57705"/>
        <dbReference type="ChEBI" id="CHEBI:58702"/>
        <dbReference type="ChEBI" id="CHEBI:68483"/>
        <dbReference type="EC" id="2.5.1.7"/>
    </reaction>
</comment>
<keyword evidence="4 12" id="KW-0132">Cell division</keyword>
<name>A0A9D1AIV5_9FIRM</name>
<evidence type="ECO:0000256" key="7">
    <source>
        <dbReference type="ARBA" id="ARBA00022984"/>
    </source>
</evidence>
<feature type="binding site" evidence="12">
    <location>
        <position position="328"/>
    </location>
    <ligand>
        <name>UDP-N-acetyl-alpha-D-glucosamine</name>
        <dbReference type="ChEBI" id="CHEBI:57705"/>
    </ligand>
</feature>
<evidence type="ECO:0000256" key="8">
    <source>
        <dbReference type="ARBA" id="ARBA00023306"/>
    </source>
</evidence>
<keyword evidence="12" id="KW-0670">Pyruvate</keyword>
<dbReference type="HAMAP" id="MF_00111">
    <property type="entry name" value="MurA"/>
    <property type="match status" value="1"/>
</dbReference>
<feature type="binding site" evidence="12">
    <location>
        <position position="306"/>
    </location>
    <ligand>
        <name>UDP-N-acetyl-alpha-D-glucosamine</name>
        <dbReference type="ChEBI" id="CHEBI:57705"/>
    </ligand>
</feature>
<evidence type="ECO:0000256" key="6">
    <source>
        <dbReference type="ARBA" id="ARBA00022960"/>
    </source>
</evidence>
<keyword evidence="7 12" id="KW-0573">Peptidoglycan synthesis</keyword>
<keyword evidence="3 12" id="KW-0963">Cytoplasm</keyword>
<dbReference type="PANTHER" id="PTHR43783:SF1">
    <property type="entry name" value="UDP-N-ACETYLGLUCOSAMINE 1-CARBOXYVINYLTRANSFERASE"/>
    <property type="match status" value="1"/>
</dbReference>
<dbReference type="InterPro" id="IPR050068">
    <property type="entry name" value="MurA_subfamily"/>
</dbReference>
<organism evidence="14 15">
    <name type="scientific">Candidatus Egerieicola pullicola</name>
    <dbReference type="NCBI Taxonomy" id="2840775"/>
    <lineage>
        <taxon>Bacteria</taxon>
        <taxon>Bacillati</taxon>
        <taxon>Bacillota</taxon>
        <taxon>Clostridia</taxon>
        <taxon>Eubacteriales</taxon>
        <taxon>Oscillospiraceae</taxon>
        <taxon>Oscillospiraceae incertae sedis</taxon>
        <taxon>Candidatus Egerieicola</taxon>
    </lineage>
</organism>
<reference evidence="14" key="1">
    <citation type="submission" date="2020-10" db="EMBL/GenBank/DDBJ databases">
        <authorList>
            <person name="Gilroy R."/>
        </authorList>
    </citation>
    <scope>NUCLEOTIDE SEQUENCE</scope>
    <source>
        <strain evidence="14">CHK184-25365</strain>
    </source>
</reference>
<evidence type="ECO:0000256" key="9">
    <source>
        <dbReference type="ARBA" id="ARBA00023316"/>
    </source>
</evidence>
<feature type="modified residue" description="2-(S-cysteinyl)pyruvic acid O-phosphothioketal" evidence="12">
    <location>
        <position position="116"/>
    </location>
</feature>
<evidence type="ECO:0000256" key="4">
    <source>
        <dbReference type="ARBA" id="ARBA00022618"/>
    </source>
</evidence>
<comment type="function">
    <text evidence="12">Cell wall formation. Adds enolpyruvyl to UDP-N-acetylglucosamine.</text>
</comment>
<gene>
    <name evidence="12 14" type="primary">murA</name>
    <name evidence="14" type="ORF">IAB36_03220</name>
</gene>
<feature type="binding site" evidence="12">
    <location>
        <begin position="121"/>
        <end position="125"/>
    </location>
    <ligand>
        <name>UDP-N-acetyl-alpha-D-glucosamine</name>
        <dbReference type="ChEBI" id="CHEBI:57705"/>
    </ligand>
</feature>
<evidence type="ECO:0000256" key="1">
    <source>
        <dbReference type="ARBA" id="ARBA00004496"/>
    </source>
</evidence>
<dbReference type="Proteomes" id="UP000886749">
    <property type="component" value="Unassembled WGS sequence"/>
</dbReference>
<dbReference type="GO" id="GO:0008760">
    <property type="term" value="F:UDP-N-acetylglucosamine 1-carboxyvinyltransferase activity"/>
    <property type="evidence" value="ECO:0007669"/>
    <property type="project" value="UniProtKB-UniRule"/>
</dbReference>
<dbReference type="GO" id="GO:0019277">
    <property type="term" value="P:UDP-N-acetylgalactosamine biosynthetic process"/>
    <property type="evidence" value="ECO:0007669"/>
    <property type="project" value="InterPro"/>
</dbReference>
<feature type="binding site" evidence="12">
    <location>
        <position position="92"/>
    </location>
    <ligand>
        <name>UDP-N-acetyl-alpha-D-glucosamine</name>
        <dbReference type="ChEBI" id="CHEBI:57705"/>
    </ligand>
</feature>
<dbReference type="InterPro" id="IPR001986">
    <property type="entry name" value="Enolpyruvate_Tfrase_dom"/>
</dbReference>
<dbReference type="GO" id="GO:0005737">
    <property type="term" value="C:cytoplasm"/>
    <property type="evidence" value="ECO:0007669"/>
    <property type="project" value="UniProtKB-SubCell"/>
</dbReference>
<feature type="domain" description="Enolpyruvate transferase" evidence="13">
    <location>
        <begin position="6"/>
        <end position="407"/>
    </location>
</feature>
<keyword evidence="9 12" id="KW-0961">Cell wall biogenesis/degradation</keyword>
<evidence type="ECO:0000259" key="13">
    <source>
        <dbReference type="Pfam" id="PF00275"/>
    </source>
</evidence>
<dbReference type="NCBIfam" id="TIGR01072">
    <property type="entry name" value="murA"/>
    <property type="match status" value="1"/>
</dbReference>
<protein>
    <recommendedName>
        <fullName evidence="12">UDP-N-acetylglucosamine 1-carboxyvinyltransferase</fullName>
        <ecNumber evidence="12">2.5.1.7</ecNumber>
    </recommendedName>
    <alternativeName>
        <fullName evidence="12">Enoylpyruvate transferase</fullName>
    </alternativeName>
    <alternativeName>
        <fullName evidence="12">UDP-N-acetylglucosamine enolpyruvyl transferase</fullName>
        <shortName evidence="12">EPT</shortName>
    </alternativeName>
</protein>
<comment type="caution">
    <text evidence="12">Lacks conserved residue(s) required for the propagation of feature annotation.</text>
</comment>
<comment type="pathway">
    <text evidence="2 12">Cell wall biogenesis; peptidoglycan biosynthesis.</text>
</comment>
<dbReference type="InterPro" id="IPR005750">
    <property type="entry name" value="UDP_GlcNAc_COvinyl_MurA"/>
</dbReference>
<dbReference type="SUPFAM" id="SSF55205">
    <property type="entry name" value="EPT/RTPC-like"/>
    <property type="match status" value="1"/>
</dbReference>
<keyword evidence="6 12" id="KW-0133">Cell shape</keyword>
<keyword evidence="5 12" id="KW-0808">Transferase</keyword>
<evidence type="ECO:0000256" key="12">
    <source>
        <dbReference type="HAMAP-Rule" id="MF_00111"/>
    </source>
</evidence>
<evidence type="ECO:0000313" key="15">
    <source>
        <dbReference type="Proteomes" id="UP000886749"/>
    </source>
</evidence>
<dbReference type="EC" id="2.5.1.7" evidence="12"/>
<evidence type="ECO:0000256" key="10">
    <source>
        <dbReference type="ARBA" id="ARBA00038367"/>
    </source>
</evidence>
<reference evidence="14" key="2">
    <citation type="journal article" date="2021" name="PeerJ">
        <title>Extensive microbial diversity within the chicken gut microbiome revealed by metagenomics and culture.</title>
        <authorList>
            <person name="Gilroy R."/>
            <person name="Ravi A."/>
            <person name="Getino M."/>
            <person name="Pursley I."/>
            <person name="Horton D.L."/>
            <person name="Alikhan N.F."/>
            <person name="Baker D."/>
            <person name="Gharbi K."/>
            <person name="Hall N."/>
            <person name="Watson M."/>
            <person name="Adriaenssens E.M."/>
            <person name="Foster-Nyarko E."/>
            <person name="Jarju S."/>
            <person name="Secka A."/>
            <person name="Antonio M."/>
            <person name="Oren A."/>
            <person name="Chaudhuri R.R."/>
            <person name="La Ragione R."/>
            <person name="Hildebrand F."/>
            <person name="Pallen M.J."/>
        </authorList>
    </citation>
    <scope>NUCLEOTIDE SEQUENCE</scope>
    <source>
        <strain evidence="14">CHK184-25365</strain>
    </source>
</reference>
<evidence type="ECO:0000256" key="3">
    <source>
        <dbReference type="ARBA" id="ARBA00022490"/>
    </source>
</evidence>
<comment type="subcellular location">
    <subcellularLocation>
        <location evidence="1 12">Cytoplasm</location>
    </subcellularLocation>
</comment>
<dbReference type="CDD" id="cd01555">
    <property type="entry name" value="UdpNAET"/>
    <property type="match status" value="1"/>
</dbReference>
<dbReference type="InterPro" id="IPR013792">
    <property type="entry name" value="RNA3'P_cycl/enolpyr_Trfase_a/b"/>
</dbReference>
<comment type="caution">
    <text evidence="14">The sequence shown here is derived from an EMBL/GenBank/DDBJ whole genome shotgun (WGS) entry which is preliminary data.</text>
</comment>
<feature type="binding site" evidence="12">
    <location>
        <begin position="22"/>
        <end position="23"/>
    </location>
    <ligand>
        <name>phosphoenolpyruvate</name>
        <dbReference type="ChEBI" id="CHEBI:58702"/>
    </ligand>
</feature>
<dbReference type="EMBL" id="DVGY01000077">
    <property type="protein sequence ID" value="HIR40819.1"/>
    <property type="molecule type" value="Genomic_DNA"/>
</dbReference>
<evidence type="ECO:0000256" key="11">
    <source>
        <dbReference type="ARBA" id="ARBA00047527"/>
    </source>
</evidence>
<evidence type="ECO:0000313" key="14">
    <source>
        <dbReference type="EMBL" id="HIR40819.1"/>
    </source>
</evidence>
<keyword evidence="8 12" id="KW-0131">Cell cycle</keyword>
<evidence type="ECO:0000256" key="2">
    <source>
        <dbReference type="ARBA" id="ARBA00004752"/>
    </source>
</evidence>
<dbReference type="InterPro" id="IPR036968">
    <property type="entry name" value="Enolpyruvate_Tfrase_sf"/>
</dbReference>
<evidence type="ECO:0000256" key="5">
    <source>
        <dbReference type="ARBA" id="ARBA00022679"/>
    </source>
</evidence>
<sequence length="421" mass="45292">MELFLVEGGKPLIGSLPVQGAKNSVLPLLAAALLANGPCELENAPQLSDVQGALDILQFLGAKYRRQEDCLLVDTSCANGHRIPEELMHKMRSSIVFLGAMLGRQGRAELSLPGGCDLGPRPIDLHLEGLRRLGVVVQENQGRLVCTAPQGLHGSRVTLAFPSVGATENILLAACTAKGETVLTNAAQEPEIVDLAGFLNAMGGKITGAGKSTLRVEGVKKLHPARWKVMPDRIAAATWLAMTCASRGKICLQDFPTHLLQGVYPVLEEMGAKLRLEERRVFLAQEGRPRRVKQLRTMPYPGFPTDAQSVFLAVLTAARGTSLVVENIFSDRFRPVGELLRMGADVRVEGRAALVHGVKQLYAAPVEATDLRGGAALVTAGLMAKGTTAIHGIHHIDRGYEHLEDTLTRLGASVRRVTEQE</sequence>
<dbReference type="PANTHER" id="PTHR43783">
    <property type="entry name" value="UDP-N-ACETYLGLUCOSAMINE 1-CARBOXYVINYLTRANSFERASE"/>
    <property type="match status" value="1"/>
</dbReference>
<accession>A0A9D1AIV5</accession>
<dbReference type="GO" id="GO:0008360">
    <property type="term" value="P:regulation of cell shape"/>
    <property type="evidence" value="ECO:0007669"/>
    <property type="project" value="UniProtKB-KW"/>
</dbReference>
<feature type="active site" description="Proton donor" evidence="12">
    <location>
        <position position="116"/>
    </location>
</feature>
<dbReference type="Gene3D" id="3.65.10.10">
    <property type="entry name" value="Enolpyruvate transferase domain"/>
    <property type="match status" value="2"/>
</dbReference>
<dbReference type="GO" id="GO:0051301">
    <property type="term" value="P:cell division"/>
    <property type="evidence" value="ECO:0007669"/>
    <property type="project" value="UniProtKB-KW"/>
</dbReference>
<dbReference type="GO" id="GO:0071555">
    <property type="term" value="P:cell wall organization"/>
    <property type="evidence" value="ECO:0007669"/>
    <property type="project" value="UniProtKB-KW"/>
</dbReference>
<dbReference type="AlphaFoldDB" id="A0A9D1AIV5"/>
<dbReference type="Pfam" id="PF00275">
    <property type="entry name" value="EPSP_synthase"/>
    <property type="match status" value="1"/>
</dbReference>
<dbReference type="GO" id="GO:0009252">
    <property type="term" value="P:peptidoglycan biosynthetic process"/>
    <property type="evidence" value="ECO:0007669"/>
    <property type="project" value="UniProtKB-UniRule"/>
</dbReference>
<proteinExistence type="inferred from homology"/>
<comment type="similarity">
    <text evidence="10 12">Belongs to the EPSP synthase family. MurA subfamily.</text>
</comment>
<dbReference type="NCBIfam" id="NF006873">
    <property type="entry name" value="PRK09369.1"/>
    <property type="match status" value="1"/>
</dbReference>